<gene>
    <name evidence="1" type="ORF">P5658_04035</name>
</gene>
<organism evidence="1 2">
    <name type="scientific">Bacillus subtilis</name>
    <dbReference type="NCBI Taxonomy" id="1423"/>
    <lineage>
        <taxon>Bacteria</taxon>
        <taxon>Bacillati</taxon>
        <taxon>Bacillota</taxon>
        <taxon>Bacilli</taxon>
        <taxon>Bacillales</taxon>
        <taxon>Bacillaceae</taxon>
        <taxon>Bacillus</taxon>
    </lineage>
</organism>
<proteinExistence type="predicted"/>
<dbReference type="Proteomes" id="UP001217185">
    <property type="component" value="Chromosome"/>
</dbReference>
<evidence type="ECO:0000313" key="2">
    <source>
        <dbReference type="Proteomes" id="UP001217185"/>
    </source>
</evidence>
<name>A0AC61YY46_BACIU</name>
<keyword evidence="1" id="KW-0255">Endonuclease</keyword>
<dbReference type="EMBL" id="CP121756">
    <property type="protein sequence ID" value="WGE07972.2"/>
    <property type="molecule type" value="Genomic_DNA"/>
</dbReference>
<accession>A0AC61YY46</accession>
<evidence type="ECO:0000313" key="1">
    <source>
        <dbReference type="EMBL" id="WGE07972.2"/>
    </source>
</evidence>
<keyword evidence="1" id="KW-0540">Nuclease</keyword>
<protein>
    <submittedName>
        <fullName evidence="1">HNH endonuclease</fullName>
    </submittedName>
</protein>
<sequence length="247" mass="28962">MERKKTCSICGEHISIANFSKKDKKRWRSYCKNCGTLRNEMMKAKMVEIPKLDQSVEIEVRGKLANGHGYTYFVHYEKAMQMVNEKVAYIVHEKLIKKYFDRDTFRKLIFKRYGEKCFYCGGFADTIDHIIPKSQGGLSSFSNCVPACINCNEAKDSMLLDEYLFYFDPYTVIPDTSKTEHVRIDLMQLAERLDNINTYLNMCLKKVEDNGEIYGFQFEMIELNEKMKRIIETVSQFKEAQNQESLL</sequence>
<reference evidence="1" key="1">
    <citation type="submission" date="2025-02" db="EMBL/GenBank/DDBJ databases">
        <title>Complete genome sequences of 52 Bacillus and Priestia strains isolated from West-African fermentations and 26 reference strains from the DSMZ collection.</title>
        <authorList>
            <person name="Wiedenbein E.S."/>
            <person name="Canoy T.S."/>
            <person name="Hui Y."/>
            <person name="Parkouda C."/>
            <person name="Dawende C."/>
            <person name="Ametefe E."/>
            <person name="Jespersen L."/>
            <person name="Nielsen D.S."/>
        </authorList>
    </citation>
    <scope>NUCLEOTIDE SEQUENCE</scope>
    <source>
        <strain evidence="1">PRO122</strain>
    </source>
</reference>
<keyword evidence="1" id="KW-0378">Hydrolase</keyword>